<feature type="transmembrane region" description="Helical" evidence="2">
    <location>
        <begin position="12"/>
        <end position="37"/>
    </location>
</feature>
<keyword evidence="2" id="KW-0472">Membrane</keyword>
<keyword evidence="5" id="KW-1185">Reference proteome</keyword>
<keyword evidence="1" id="KW-0560">Oxidoreductase</keyword>
<dbReference type="InterPro" id="IPR036188">
    <property type="entry name" value="FAD/NAD-bd_sf"/>
</dbReference>
<evidence type="ECO:0000313" key="5">
    <source>
        <dbReference type="Proteomes" id="UP000678154"/>
    </source>
</evidence>
<evidence type="ECO:0000256" key="2">
    <source>
        <dbReference type="SAM" id="Phobius"/>
    </source>
</evidence>
<dbReference type="Gene3D" id="3.50.50.60">
    <property type="entry name" value="FAD/NAD(P)-binding domain"/>
    <property type="match status" value="2"/>
</dbReference>
<evidence type="ECO:0000259" key="3">
    <source>
        <dbReference type="Pfam" id="PF01266"/>
    </source>
</evidence>
<dbReference type="InterPro" id="IPR006076">
    <property type="entry name" value="FAD-dep_OxRdtase"/>
</dbReference>
<dbReference type="SUPFAM" id="SSF51905">
    <property type="entry name" value="FAD/NAD(P)-binding domain"/>
    <property type="match status" value="1"/>
</dbReference>
<protein>
    <submittedName>
        <fullName evidence="4">FAD-dependent oxidoreductase</fullName>
    </submittedName>
</protein>
<organism evidence="4 5">
    <name type="scientific">Pseudomonas qingdaonensis</name>
    <dbReference type="NCBI Taxonomy" id="2056231"/>
    <lineage>
        <taxon>Bacteria</taxon>
        <taxon>Pseudomonadati</taxon>
        <taxon>Pseudomonadota</taxon>
        <taxon>Gammaproteobacteria</taxon>
        <taxon>Pseudomonadales</taxon>
        <taxon>Pseudomonadaceae</taxon>
        <taxon>Pseudomonas</taxon>
    </lineage>
</organism>
<dbReference type="PANTHER" id="PTHR13847">
    <property type="entry name" value="SARCOSINE DEHYDROGENASE-RELATED"/>
    <property type="match status" value="1"/>
</dbReference>
<evidence type="ECO:0000256" key="1">
    <source>
        <dbReference type="ARBA" id="ARBA00023002"/>
    </source>
</evidence>
<dbReference type="Gene3D" id="3.30.9.10">
    <property type="entry name" value="D-Amino Acid Oxidase, subunit A, domain 2"/>
    <property type="match status" value="1"/>
</dbReference>
<dbReference type="EMBL" id="CP074676">
    <property type="protein sequence ID" value="QVL20028.1"/>
    <property type="molecule type" value="Genomic_DNA"/>
</dbReference>
<name>A0ABX8DUY5_9PSED</name>
<reference evidence="4 5" key="1">
    <citation type="journal article" date="2016" name="J. Hazard. Mater.">
        <title>A newly isolated Pseudomonas putida S-1 strain for batch-mode-propanethiol degradation and continuous treatment of propanethiol-containing waste gas.</title>
        <authorList>
            <person name="Chen D.Z."/>
            <person name="Sun Y.M."/>
            <person name="Han L.M."/>
            <person name="Chen J."/>
            <person name="Ye J.X."/>
            <person name="Chen J.M."/>
        </authorList>
    </citation>
    <scope>NUCLEOTIDE SEQUENCE [LARGE SCALE GENOMIC DNA]</scope>
    <source>
        <strain evidence="4 5">S-1</strain>
    </source>
</reference>
<dbReference type="SUPFAM" id="SSF54373">
    <property type="entry name" value="FAD-linked reductases, C-terminal domain"/>
    <property type="match status" value="1"/>
</dbReference>
<accession>A0ABX8DUY5</accession>
<proteinExistence type="predicted"/>
<evidence type="ECO:0000313" key="4">
    <source>
        <dbReference type="EMBL" id="QVL20028.1"/>
    </source>
</evidence>
<keyword evidence="2" id="KW-1133">Transmembrane helix</keyword>
<dbReference type="PANTHER" id="PTHR13847:SF289">
    <property type="entry name" value="GLYCINE OXIDASE"/>
    <property type="match status" value="1"/>
</dbReference>
<dbReference type="Pfam" id="PF01266">
    <property type="entry name" value="DAO"/>
    <property type="match status" value="1"/>
</dbReference>
<gene>
    <name evidence="4" type="ORF">KH389_05420</name>
</gene>
<keyword evidence="2" id="KW-0812">Transmembrane</keyword>
<sequence length="418" mass="44423">MPTTQARKPEAIVIGAGIVGLCTAYHLLATGVSVTVIDPGAPGAECSSGNAGSIASGAVAPLAMPGVLKQAPRMLLDPTGPLYLPASYLLTVAPWMARFVAASRPARVAQIAQALHALLGDATTQHKAIAAKAGCRELIAETGQLHLYPDQASLEKDNAGWALKKQHGLDARHVTGEEIRALEPALGPIYQTGYYLPDQLWVREPQRYATVIAEHLKTRGVRFIRDRVQRLARDTSGWRVGAQSGDYCAVQVVVAAGAWSAQLLRPLGVKVPLETQRGYHLRFPHGGVELQRIVVLADRKVFMTPMQQGLRVAGTVEFGGLQRAPSSPRAQLLAAHAKAGLPGLDIRAATEWMGHRPCLPDSLPVIGELPGHTGLWCAFGHGHLGLTGSAGTGRLLALAMSGSVDAQRDLLPFSISRF</sequence>
<dbReference type="Proteomes" id="UP000678154">
    <property type="component" value="Chromosome"/>
</dbReference>
<dbReference type="GeneID" id="87479672"/>
<dbReference type="RefSeq" id="WP_054915066.1">
    <property type="nucleotide sequence ID" value="NZ_BQHH01000031.1"/>
</dbReference>
<feature type="domain" description="FAD dependent oxidoreductase" evidence="3">
    <location>
        <begin position="11"/>
        <end position="397"/>
    </location>
</feature>